<evidence type="ECO:0000313" key="5">
    <source>
        <dbReference type="Proteomes" id="UP000245207"/>
    </source>
</evidence>
<sequence>MEAFSGSSLPTPGTDVKKCQVTYFYEPTIGEYTYGPDHFMFCKLSAGEHLVVLLDCIERWAGGLHHAKKTKASGLCYVNDIVLGIEELLKRHEDTYSLHNNIPDLLLRQPFAKVLSLAKPVDRMSIFPPLLALFASAPAVQQQITDIALTQAPRYKTGKITFFFQYHRFTIFVGIEVLSPHDN</sequence>
<dbReference type="Gene3D" id="3.40.800.20">
    <property type="entry name" value="Histone deacetylase domain"/>
    <property type="match status" value="1"/>
</dbReference>
<keyword evidence="1" id="KW-0678">Repressor</keyword>
<keyword evidence="2" id="KW-0156">Chromatin regulator</keyword>
<dbReference type="Proteomes" id="UP000245207">
    <property type="component" value="Unassembled WGS sequence"/>
</dbReference>
<reference evidence="4 5" key="1">
    <citation type="journal article" date="2018" name="Mol. Plant">
        <title>The genome of Artemisia annua provides insight into the evolution of Asteraceae family and artemisinin biosynthesis.</title>
        <authorList>
            <person name="Shen Q."/>
            <person name="Zhang L."/>
            <person name="Liao Z."/>
            <person name="Wang S."/>
            <person name="Yan T."/>
            <person name="Shi P."/>
            <person name="Liu M."/>
            <person name="Fu X."/>
            <person name="Pan Q."/>
            <person name="Wang Y."/>
            <person name="Lv Z."/>
            <person name="Lu X."/>
            <person name="Zhang F."/>
            <person name="Jiang W."/>
            <person name="Ma Y."/>
            <person name="Chen M."/>
            <person name="Hao X."/>
            <person name="Li L."/>
            <person name="Tang Y."/>
            <person name="Lv G."/>
            <person name="Zhou Y."/>
            <person name="Sun X."/>
            <person name="Brodelius P.E."/>
            <person name="Rose J.K.C."/>
            <person name="Tang K."/>
        </authorList>
    </citation>
    <scope>NUCLEOTIDE SEQUENCE [LARGE SCALE GENOMIC DNA]</scope>
    <source>
        <strain evidence="5">cv. Huhao1</strain>
        <tissue evidence="4">Leaf</tissue>
    </source>
</reference>
<evidence type="ECO:0000259" key="3">
    <source>
        <dbReference type="Pfam" id="PF00850"/>
    </source>
</evidence>
<proteinExistence type="predicted"/>
<keyword evidence="5" id="KW-1185">Reference proteome</keyword>
<dbReference type="STRING" id="35608.A0A2U1PXL6"/>
<dbReference type="SUPFAM" id="SSF52768">
    <property type="entry name" value="Arginase/deacetylase"/>
    <property type="match status" value="1"/>
</dbReference>
<dbReference type="InterPro" id="IPR023696">
    <property type="entry name" value="Ureohydrolase_dom_sf"/>
</dbReference>
<comment type="caution">
    <text evidence="4">The sequence shown here is derived from an EMBL/GenBank/DDBJ whole genome shotgun (WGS) entry which is preliminary data.</text>
</comment>
<dbReference type="OrthoDB" id="1918432at2759"/>
<dbReference type="Pfam" id="PF00850">
    <property type="entry name" value="Hist_deacetyl"/>
    <property type="match status" value="1"/>
</dbReference>
<protein>
    <submittedName>
        <fullName evidence="4">Histone deacetylase 6</fullName>
    </submittedName>
</protein>
<dbReference type="EMBL" id="PKPP01000626">
    <property type="protein sequence ID" value="PWA90510.1"/>
    <property type="molecule type" value="Genomic_DNA"/>
</dbReference>
<dbReference type="InterPro" id="IPR023801">
    <property type="entry name" value="His_deacetylse_dom"/>
</dbReference>
<dbReference type="AlphaFoldDB" id="A0A2U1PXL6"/>
<gene>
    <name evidence="4" type="ORF">CTI12_AA100450</name>
</gene>
<organism evidence="4 5">
    <name type="scientific">Artemisia annua</name>
    <name type="common">Sweet wormwood</name>
    <dbReference type="NCBI Taxonomy" id="35608"/>
    <lineage>
        <taxon>Eukaryota</taxon>
        <taxon>Viridiplantae</taxon>
        <taxon>Streptophyta</taxon>
        <taxon>Embryophyta</taxon>
        <taxon>Tracheophyta</taxon>
        <taxon>Spermatophyta</taxon>
        <taxon>Magnoliopsida</taxon>
        <taxon>eudicotyledons</taxon>
        <taxon>Gunneridae</taxon>
        <taxon>Pentapetalae</taxon>
        <taxon>asterids</taxon>
        <taxon>campanulids</taxon>
        <taxon>Asterales</taxon>
        <taxon>Asteraceae</taxon>
        <taxon>Asteroideae</taxon>
        <taxon>Anthemideae</taxon>
        <taxon>Artemisiinae</taxon>
        <taxon>Artemisia</taxon>
    </lineage>
</organism>
<dbReference type="GO" id="GO:0006325">
    <property type="term" value="P:chromatin organization"/>
    <property type="evidence" value="ECO:0007669"/>
    <property type="project" value="UniProtKB-KW"/>
</dbReference>
<dbReference type="InterPro" id="IPR037138">
    <property type="entry name" value="His_deacetylse_dom_sf"/>
</dbReference>
<evidence type="ECO:0000313" key="4">
    <source>
        <dbReference type="EMBL" id="PWA90510.1"/>
    </source>
</evidence>
<accession>A0A2U1PXL6</accession>
<evidence type="ECO:0000256" key="2">
    <source>
        <dbReference type="ARBA" id="ARBA00022853"/>
    </source>
</evidence>
<evidence type="ECO:0000256" key="1">
    <source>
        <dbReference type="ARBA" id="ARBA00022491"/>
    </source>
</evidence>
<feature type="domain" description="Histone deacetylase" evidence="3">
    <location>
        <begin position="61"/>
        <end position="92"/>
    </location>
</feature>
<name>A0A2U1PXL6_ARTAN</name>